<evidence type="ECO:0008006" key="4">
    <source>
        <dbReference type="Google" id="ProtNLM"/>
    </source>
</evidence>
<keyword evidence="3" id="KW-1185">Reference proteome</keyword>
<dbReference type="Proteomes" id="UP000649179">
    <property type="component" value="Unassembled WGS sequence"/>
</dbReference>
<gene>
    <name evidence="2" type="ORF">GCM10011519_35170</name>
</gene>
<evidence type="ECO:0000313" key="3">
    <source>
        <dbReference type="Proteomes" id="UP000649179"/>
    </source>
</evidence>
<comment type="caution">
    <text evidence="2">The sequence shown here is derived from an EMBL/GenBank/DDBJ whole genome shotgun (WGS) entry which is preliminary data.</text>
</comment>
<accession>A0A917BTL5</accession>
<evidence type="ECO:0000256" key="1">
    <source>
        <dbReference type="SAM" id="Phobius"/>
    </source>
</evidence>
<name>A0A917BTL5_9ACTN</name>
<reference evidence="2" key="1">
    <citation type="journal article" date="2014" name="Int. J. Syst. Evol. Microbiol.">
        <title>Complete genome sequence of Corynebacterium casei LMG S-19264T (=DSM 44701T), isolated from a smear-ripened cheese.</title>
        <authorList>
            <consortium name="US DOE Joint Genome Institute (JGI-PGF)"/>
            <person name="Walter F."/>
            <person name="Albersmeier A."/>
            <person name="Kalinowski J."/>
            <person name="Ruckert C."/>
        </authorList>
    </citation>
    <scope>NUCLEOTIDE SEQUENCE</scope>
    <source>
        <strain evidence="2">CGMCC 1.16067</strain>
    </source>
</reference>
<keyword evidence="1" id="KW-1133">Transmembrane helix</keyword>
<feature type="transmembrane region" description="Helical" evidence="1">
    <location>
        <begin position="72"/>
        <end position="99"/>
    </location>
</feature>
<evidence type="ECO:0000313" key="2">
    <source>
        <dbReference type="EMBL" id="GGF58280.1"/>
    </source>
</evidence>
<protein>
    <recommendedName>
        <fullName evidence="4">DUF2567 domain-containing protein</fullName>
    </recommendedName>
</protein>
<feature type="transmembrane region" description="Helical" evidence="1">
    <location>
        <begin position="45"/>
        <end position="65"/>
    </location>
</feature>
<dbReference type="AlphaFoldDB" id="A0A917BTL5"/>
<keyword evidence="1" id="KW-0812">Transmembrane</keyword>
<proteinExistence type="predicted"/>
<feature type="transmembrane region" description="Helical" evidence="1">
    <location>
        <begin position="119"/>
        <end position="143"/>
    </location>
</feature>
<reference evidence="2" key="2">
    <citation type="submission" date="2020-09" db="EMBL/GenBank/DDBJ databases">
        <authorList>
            <person name="Sun Q."/>
            <person name="Zhou Y."/>
        </authorList>
    </citation>
    <scope>NUCLEOTIDE SEQUENCE</scope>
    <source>
        <strain evidence="2">CGMCC 1.16067</strain>
    </source>
</reference>
<keyword evidence="1" id="KW-0472">Membrane</keyword>
<sequence length="149" mass="15500">MLVVFVVLGLVAGVVWQWVATAPTVLRTEDNAVMDQAQLGVKVSADGWFAVVGVVGGLVAGFGLLRPRRDPLLVVVLGIVASVGAAYLALWLGGALAHVPRSEIRAARPGTTLTTSLTLISHAVVLAWPLGFLVAATASLWGAEKQTRP</sequence>
<dbReference type="EMBL" id="BMKQ01000002">
    <property type="protein sequence ID" value="GGF58280.1"/>
    <property type="molecule type" value="Genomic_DNA"/>
</dbReference>
<organism evidence="2 3">
    <name type="scientific">Marmoricola endophyticus</name>
    <dbReference type="NCBI Taxonomy" id="2040280"/>
    <lineage>
        <taxon>Bacteria</taxon>
        <taxon>Bacillati</taxon>
        <taxon>Actinomycetota</taxon>
        <taxon>Actinomycetes</taxon>
        <taxon>Propionibacteriales</taxon>
        <taxon>Nocardioidaceae</taxon>
        <taxon>Marmoricola</taxon>
    </lineage>
</organism>